<dbReference type="EMBL" id="CP045894">
    <property type="protein sequence ID" value="QQP55519.1"/>
    <property type="molecule type" value="Genomic_DNA"/>
</dbReference>
<proteinExistence type="predicted"/>
<name>A0A7T8QUG8_CALRO</name>
<organism evidence="2 3">
    <name type="scientific">Caligus rogercresseyi</name>
    <name type="common">Sea louse</name>
    <dbReference type="NCBI Taxonomy" id="217165"/>
    <lineage>
        <taxon>Eukaryota</taxon>
        <taxon>Metazoa</taxon>
        <taxon>Ecdysozoa</taxon>
        <taxon>Arthropoda</taxon>
        <taxon>Crustacea</taxon>
        <taxon>Multicrustacea</taxon>
        <taxon>Hexanauplia</taxon>
        <taxon>Copepoda</taxon>
        <taxon>Siphonostomatoida</taxon>
        <taxon>Caligidae</taxon>
        <taxon>Caligus</taxon>
    </lineage>
</organism>
<evidence type="ECO:0000256" key="1">
    <source>
        <dbReference type="SAM" id="MobiDB-lite"/>
    </source>
</evidence>
<dbReference type="AlphaFoldDB" id="A0A7T8QUG8"/>
<evidence type="ECO:0000313" key="2">
    <source>
        <dbReference type="EMBL" id="QQP55519.1"/>
    </source>
</evidence>
<accession>A0A7T8QUG8</accession>
<feature type="compositionally biased region" description="Polar residues" evidence="1">
    <location>
        <begin position="69"/>
        <end position="82"/>
    </location>
</feature>
<reference evidence="3" key="1">
    <citation type="submission" date="2021-01" db="EMBL/GenBank/DDBJ databases">
        <title>Caligus Genome Assembly.</title>
        <authorList>
            <person name="Gallardo-Escarate C."/>
        </authorList>
    </citation>
    <scope>NUCLEOTIDE SEQUENCE [LARGE SCALE GENOMIC DNA]</scope>
</reference>
<gene>
    <name evidence="2" type="ORF">FKW44_008730</name>
</gene>
<feature type="compositionally biased region" description="Low complexity" evidence="1">
    <location>
        <begin position="42"/>
        <end position="60"/>
    </location>
</feature>
<sequence>MSHMESYDSSEPTSVVTNSSTVEGEHTIQEEEEVGLIGRAVSSSSSSPMTPSPQTTSLTSIQIPRDKNSNQTLRSSSEGLKR</sequence>
<feature type="compositionally biased region" description="Polar residues" evidence="1">
    <location>
        <begin position="7"/>
        <end position="22"/>
    </location>
</feature>
<feature type="region of interest" description="Disordered" evidence="1">
    <location>
        <begin position="1"/>
        <end position="82"/>
    </location>
</feature>
<evidence type="ECO:0000313" key="3">
    <source>
        <dbReference type="Proteomes" id="UP000595437"/>
    </source>
</evidence>
<keyword evidence="3" id="KW-1185">Reference proteome</keyword>
<protein>
    <submittedName>
        <fullName evidence="2">Uncharacterized protein</fullName>
    </submittedName>
</protein>
<dbReference type="Proteomes" id="UP000595437">
    <property type="component" value="Chromosome 5"/>
</dbReference>